<dbReference type="PANTHER" id="PTHR42878:SF13">
    <property type="entry name" value="HISTIDINE KINASE"/>
    <property type="match status" value="1"/>
</dbReference>
<dbReference type="NCBIfam" id="TIGR00229">
    <property type="entry name" value="sensory_box"/>
    <property type="match status" value="1"/>
</dbReference>
<evidence type="ECO:0000259" key="8">
    <source>
        <dbReference type="PROSITE" id="PS50112"/>
    </source>
</evidence>
<gene>
    <name evidence="9" type="ORF">SADO_02850</name>
</gene>
<name>A0ABV2AWY5_9GAMM</name>
<accession>A0ABV2AWY5</accession>
<evidence type="ECO:0000256" key="4">
    <source>
        <dbReference type="ARBA" id="ARBA00022679"/>
    </source>
</evidence>
<dbReference type="PROSITE" id="PS50112">
    <property type="entry name" value="PAS"/>
    <property type="match status" value="1"/>
</dbReference>
<keyword evidence="3" id="KW-0597">Phosphoprotein</keyword>
<dbReference type="InterPro" id="IPR004358">
    <property type="entry name" value="Sig_transdc_His_kin-like_C"/>
</dbReference>
<evidence type="ECO:0000256" key="2">
    <source>
        <dbReference type="ARBA" id="ARBA00012438"/>
    </source>
</evidence>
<dbReference type="Pfam" id="PF02518">
    <property type="entry name" value="HATPase_c"/>
    <property type="match status" value="1"/>
</dbReference>
<dbReference type="InterPro" id="IPR035965">
    <property type="entry name" value="PAS-like_dom_sf"/>
</dbReference>
<dbReference type="InterPro" id="IPR036890">
    <property type="entry name" value="HATPase_C_sf"/>
</dbReference>
<dbReference type="CDD" id="cd00130">
    <property type="entry name" value="PAS"/>
    <property type="match status" value="1"/>
</dbReference>
<dbReference type="Gene3D" id="3.30.450.20">
    <property type="entry name" value="PAS domain"/>
    <property type="match status" value="1"/>
</dbReference>
<dbReference type="PANTHER" id="PTHR42878">
    <property type="entry name" value="TWO-COMPONENT HISTIDINE KINASE"/>
    <property type="match status" value="1"/>
</dbReference>
<dbReference type="EC" id="2.7.13.3" evidence="2"/>
<dbReference type="Pfam" id="PF00512">
    <property type="entry name" value="HisKA"/>
    <property type="match status" value="1"/>
</dbReference>
<dbReference type="Proteomes" id="UP001460888">
    <property type="component" value="Unassembled WGS sequence"/>
</dbReference>
<organism evidence="9 10">
    <name type="scientific">Salinisphaera dokdonensis CL-ES53</name>
    <dbReference type="NCBI Taxonomy" id="1304272"/>
    <lineage>
        <taxon>Bacteria</taxon>
        <taxon>Pseudomonadati</taxon>
        <taxon>Pseudomonadota</taxon>
        <taxon>Gammaproteobacteria</taxon>
        <taxon>Salinisphaerales</taxon>
        <taxon>Salinisphaeraceae</taxon>
        <taxon>Salinisphaera</taxon>
    </lineage>
</organism>
<dbReference type="InterPro" id="IPR000014">
    <property type="entry name" value="PAS"/>
</dbReference>
<dbReference type="CDD" id="cd00082">
    <property type="entry name" value="HisKA"/>
    <property type="match status" value="1"/>
</dbReference>
<comment type="caution">
    <text evidence="9">The sequence shown here is derived from an EMBL/GenBank/DDBJ whole genome shotgun (WGS) entry which is preliminary data.</text>
</comment>
<reference evidence="9 10" key="1">
    <citation type="submission" date="2013-03" db="EMBL/GenBank/DDBJ databases">
        <title>Salinisphaera dokdonensis CL-ES53 Genome Sequencing.</title>
        <authorList>
            <person name="Li C."/>
            <person name="Lai Q."/>
            <person name="Shao Z."/>
        </authorList>
    </citation>
    <scope>NUCLEOTIDE SEQUENCE [LARGE SCALE GENOMIC DNA]</scope>
    <source>
        <strain evidence="9 10">CL-ES53</strain>
    </source>
</reference>
<dbReference type="Gene3D" id="1.10.287.130">
    <property type="match status" value="1"/>
</dbReference>
<dbReference type="InterPro" id="IPR003594">
    <property type="entry name" value="HATPase_dom"/>
</dbReference>
<dbReference type="PRINTS" id="PR00344">
    <property type="entry name" value="BCTRLSENSOR"/>
</dbReference>
<evidence type="ECO:0000256" key="5">
    <source>
        <dbReference type="ARBA" id="ARBA00022777"/>
    </source>
</evidence>
<evidence type="ECO:0000313" key="10">
    <source>
        <dbReference type="Proteomes" id="UP001460888"/>
    </source>
</evidence>
<proteinExistence type="predicted"/>
<evidence type="ECO:0000256" key="3">
    <source>
        <dbReference type="ARBA" id="ARBA00022553"/>
    </source>
</evidence>
<dbReference type="InterPro" id="IPR050351">
    <property type="entry name" value="BphY/WalK/GraS-like"/>
</dbReference>
<evidence type="ECO:0000256" key="1">
    <source>
        <dbReference type="ARBA" id="ARBA00000085"/>
    </source>
</evidence>
<dbReference type="Gene3D" id="3.30.565.10">
    <property type="entry name" value="Histidine kinase-like ATPase, C-terminal domain"/>
    <property type="match status" value="1"/>
</dbReference>
<dbReference type="SUPFAM" id="SSF55874">
    <property type="entry name" value="ATPase domain of HSP90 chaperone/DNA topoisomerase II/histidine kinase"/>
    <property type="match status" value="1"/>
</dbReference>
<evidence type="ECO:0000313" key="9">
    <source>
        <dbReference type="EMBL" id="MES1928159.1"/>
    </source>
</evidence>
<dbReference type="SUPFAM" id="SSF47384">
    <property type="entry name" value="Homodimeric domain of signal transducing histidine kinase"/>
    <property type="match status" value="1"/>
</dbReference>
<evidence type="ECO:0000256" key="6">
    <source>
        <dbReference type="ARBA" id="ARBA00023136"/>
    </source>
</evidence>
<dbReference type="GO" id="GO:0016301">
    <property type="term" value="F:kinase activity"/>
    <property type="evidence" value="ECO:0007669"/>
    <property type="project" value="UniProtKB-KW"/>
</dbReference>
<keyword evidence="10" id="KW-1185">Reference proteome</keyword>
<protein>
    <recommendedName>
        <fullName evidence="2">histidine kinase</fullName>
        <ecNumber evidence="2">2.7.13.3</ecNumber>
    </recommendedName>
</protein>
<dbReference type="SUPFAM" id="SSF55785">
    <property type="entry name" value="PYP-like sensor domain (PAS domain)"/>
    <property type="match status" value="2"/>
</dbReference>
<dbReference type="InterPro" id="IPR003661">
    <property type="entry name" value="HisK_dim/P_dom"/>
</dbReference>
<feature type="domain" description="PAS" evidence="8">
    <location>
        <begin position="14"/>
        <end position="84"/>
    </location>
</feature>
<dbReference type="InterPro" id="IPR005467">
    <property type="entry name" value="His_kinase_dom"/>
</dbReference>
<dbReference type="InterPro" id="IPR013767">
    <property type="entry name" value="PAS_fold"/>
</dbReference>
<sequence length="508" mass="54938">MFRDDSETRAQSLGAAAFSLLLEQMPDAAICLLDPNGVIEEWHASAEALLGHIASQVQGQRLETLLPEERRFEAELPRALFEASAQGRGRLEAALMTRTGQRRVCALDLSPRLDGAEDIAGFIVLIRASGPRRAVDSVAASENLAAAHRLNLTRASDDPAWVGIDLGGRVTGMGEGAAHWLGCDVEDTLGRSIDVCIELRDAASWSVVLHRAVRSRRPISLNVAPKGPSDAAKRTARLLPLRQSEGRLNGFTLLVESAELATANVEPSANSSQRTPLDRASDRAGVLAAAHDLREPLRKMQHNARQLQAAEAPRLTDQGRRQLESLQSAADRMQGMIGGMLRLARIDTGSVEIERLQIDGLIDEVRADLAVLIEEHGATFEITSPGTITGDAAQLRALFQNLIDNSIRYRRRDVPPRIRIAAAASADAASGVVIDYEDNARGIPSPELAFQPFRNREATDHGTGIGLSLCRRICRRHGGELTIADTSDSGTTFVIELNDLEDEAALEA</sequence>
<keyword evidence="4" id="KW-0808">Transferase</keyword>
<dbReference type="SMART" id="SM00387">
    <property type="entry name" value="HATPase_c"/>
    <property type="match status" value="1"/>
</dbReference>
<dbReference type="PROSITE" id="PS50109">
    <property type="entry name" value="HIS_KIN"/>
    <property type="match status" value="1"/>
</dbReference>
<dbReference type="RefSeq" id="WP_353110069.1">
    <property type="nucleotide sequence ID" value="NZ_APND01000001.1"/>
</dbReference>
<dbReference type="EMBL" id="APND01000001">
    <property type="protein sequence ID" value="MES1928159.1"/>
    <property type="molecule type" value="Genomic_DNA"/>
</dbReference>
<dbReference type="SMART" id="SM00091">
    <property type="entry name" value="PAS"/>
    <property type="match status" value="2"/>
</dbReference>
<comment type="catalytic activity">
    <reaction evidence="1">
        <text>ATP + protein L-histidine = ADP + protein N-phospho-L-histidine.</text>
        <dbReference type="EC" id="2.7.13.3"/>
    </reaction>
</comment>
<dbReference type="Pfam" id="PF00989">
    <property type="entry name" value="PAS"/>
    <property type="match status" value="1"/>
</dbReference>
<evidence type="ECO:0000259" key="7">
    <source>
        <dbReference type="PROSITE" id="PS50109"/>
    </source>
</evidence>
<dbReference type="SMART" id="SM00388">
    <property type="entry name" value="HisKA"/>
    <property type="match status" value="1"/>
</dbReference>
<dbReference type="InterPro" id="IPR036097">
    <property type="entry name" value="HisK_dim/P_sf"/>
</dbReference>
<feature type="domain" description="Histidine kinase" evidence="7">
    <location>
        <begin position="288"/>
        <end position="501"/>
    </location>
</feature>
<keyword evidence="6" id="KW-0472">Membrane</keyword>
<keyword evidence="5 9" id="KW-0418">Kinase</keyword>